<keyword evidence="1" id="KW-0812">Transmembrane</keyword>
<dbReference type="EMBL" id="JAFNEN010000195">
    <property type="protein sequence ID" value="KAG8190053.1"/>
    <property type="molecule type" value="Genomic_DNA"/>
</dbReference>
<dbReference type="AlphaFoldDB" id="A0AAV6V2I8"/>
<sequence length="66" mass="7596">MLELKFLLFFVASASFGVVLWAPGTYGEESDMPNDVDPVYKFYEEVIRFLTAIADFVYFRLFGSQP</sequence>
<protein>
    <submittedName>
        <fullName evidence="2">Uncharacterized protein</fullName>
    </submittedName>
</protein>
<gene>
    <name evidence="2" type="ORF">JTE90_023025</name>
</gene>
<evidence type="ECO:0000256" key="1">
    <source>
        <dbReference type="SAM" id="Phobius"/>
    </source>
</evidence>
<accession>A0AAV6V2I8</accession>
<name>A0AAV6V2I8_9ARAC</name>
<evidence type="ECO:0000313" key="3">
    <source>
        <dbReference type="Proteomes" id="UP000827092"/>
    </source>
</evidence>
<comment type="caution">
    <text evidence="2">The sequence shown here is derived from an EMBL/GenBank/DDBJ whole genome shotgun (WGS) entry which is preliminary data.</text>
</comment>
<keyword evidence="3" id="KW-1185">Reference proteome</keyword>
<keyword evidence="1" id="KW-0472">Membrane</keyword>
<keyword evidence="1" id="KW-1133">Transmembrane helix</keyword>
<proteinExistence type="predicted"/>
<dbReference type="Proteomes" id="UP000827092">
    <property type="component" value="Unassembled WGS sequence"/>
</dbReference>
<feature type="transmembrane region" description="Helical" evidence="1">
    <location>
        <begin position="46"/>
        <end position="63"/>
    </location>
</feature>
<evidence type="ECO:0000313" key="2">
    <source>
        <dbReference type="EMBL" id="KAG8190053.1"/>
    </source>
</evidence>
<organism evidence="2 3">
    <name type="scientific">Oedothorax gibbosus</name>
    <dbReference type="NCBI Taxonomy" id="931172"/>
    <lineage>
        <taxon>Eukaryota</taxon>
        <taxon>Metazoa</taxon>
        <taxon>Ecdysozoa</taxon>
        <taxon>Arthropoda</taxon>
        <taxon>Chelicerata</taxon>
        <taxon>Arachnida</taxon>
        <taxon>Araneae</taxon>
        <taxon>Araneomorphae</taxon>
        <taxon>Entelegynae</taxon>
        <taxon>Araneoidea</taxon>
        <taxon>Linyphiidae</taxon>
        <taxon>Erigoninae</taxon>
        <taxon>Oedothorax</taxon>
    </lineage>
</organism>
<feature type="transmembrane region" description="Helical" evidence="1">
    <location>
        <begin position="7"/>
        <end position="26"/>
    </location>
</feature>
<reference evidence="2 3" key="1">
    <citation type="journal article" date="2022" name="Nat. Ecol. Evol.">
        <title>A masculinizing supergene underlies an exaggerated male reproductive morph in a spider.</title>
        <authorList>
            <person name="Hendrickx F."/>
            <person name="De Corte Z."/>
            <person name="Sonet G."/>
            <person name="Van Belleghem S.M."/>
            <person name="Kostlbacher S."/>
            <person name="Vangestel C."/>
        </authorList>
    </citation>
    <scope>NUCLEOTIDE SEQUENCE [LARGE SCALE GENOMIC DNA]</scope>
    <source>
        <strain evidence="2">W744_W776</strain>
    </source>
</reference>